<name>A0A1Q5UCE0_9EURO</name>
<organism evidence="1 2">
    <name type="scientific">Penicillium subrubescens</name>
    <dbReference type="NCBI Taxonomy" id="1316194"/>
    <lineage>
        <taxon>Eukaryota</taxon>
        <taxon>Fungi</taxon>
        <taxon>Dikarya</taxon>
        <taxon>Ascomycota</taxon>
        <taxon>Pezizomycotina</taxon>
        <taxon>Eurotiomycetes</taxon>
        <taxon>Eurotiomycetidae</taxon>
        <taxon>Eurotiales</taxon>
        <taxon>Aspergillaceae</taxon>
        <taxon>Penicillium</taxon>
    </lineage>
</organism>
<accession>A0A1Q5UCE0</accession>
<evidence type="ECO:0000313" key="2">
    <source>
        <dbReference type="Proteomes" id="UP000186955"/>
    </source>
</evidence>
<keyword evidence="2" id="KW-1185">Reference proteome</keyword>
<dbReference type="EMBL" id="MNBE01000390">
    <property type="protein sequence ID" value="OKP10142.1"/>
    <property type="molecule type" value="Genomic_DNA"/>
</dbReference>
<gene>
    <name evidence="1" type="ORF">PENSUB_4447</name>
</gene>
<comment type="caution">
    <text evidence="1">The sequence shown here is derived from an EMBL/GenBank/DDBJ whole genome shotgun (WGS) entry which is preliminary data.</text>
</comment>
<protein>
    <submittedName>
        <fullName evidence="1">Uncharacterized protein</fullName>
    </submittedName>
</protein>
<reference evidence="1 2" key="1">
    <citation type="submission" date="2016-10" db="EMBL/GenBank/DDBJ databases">
        <title>Genome sequence of the ascomycete fungus Penicillium subrubescens.</title>
        <authorList>
            <person name="De Vries R.P."/>
            <person name="Peng M."/>
            <person name="Dilokpimol A."/>
            <person name="Hilden K."/>
            <person name="Makela M.R."/>
            <person name="Grigoriev I."/>
            <person name="Riley R."/>
            <person name="Granchi Z."/>
        </authorList>
    </citation>
    <scope>NUCLEOTIDE SEQUENCE [LARGE SCALE GENOMIC DNA]</scope>
    <source>
        <strain evidence="1 2">CBS 132785</strain>
    </source>
</reference>
<sequence length="63" mass="6960">MNVLQLNCLWQPSLLSLVQQDKQEVTQVADELDLDSPICTTPDDFKSFKVGLDTPIQGGRGNV</sequence>
<proteinExistence type="predicted"/>
<dbReference type="AlphaFoldDB" id="A0A1Q5UCE0"/>
<evidence type="ECO:0000313" key="1">
    <source>
        <dbReference type="EMBL" id="OKP10142.1"/>
    </source>
</evidence>
<dbReference type="Proteomes" id="UP000186955">
    <property type="component" value="Unassembled WGS sequence"/>
</dbReference>